<evidence type="ECO:0000313" key="1">
    <source>
        <dbReference type="EMBL" id="MPM39355.1"/>
    </source>
</evidence>
<dbReference type="AlphaFoldDB" id="A0A644ZEN7"/>
<protein>
    <submittedName>
        <fullName evidence="1">Uncharacterized protein</fullName>
    </submittedName>
</protein>
<accession>A0A644ZEN7</accession>
<gene>
    <name evidence="1" type="ORF">SDC9_85988</name>
</gene>
<reference evidence="1" key="1">
    <citation type="submission" date="2019-08" db="EMBL/GenBank/DDBJ databases">
        <authorList>
            <person name="Kucharzyk K."/>
            <person name="Murdoch R.W."/>
            <person name="Higgins S."/>
            <person name="Loffler F."/>
        </authorList>
    </citation>
    <scope>NUCLEOTIDE SEQUENCE</scope>
</reference>
<sequence>MHHPNRLLKVVVLGGEDDQIGNRCRFRGAKREFRSLPIEEDAILLVAFFPRFIDKKADLLLPQQLVQSQSVQGSDSPTSDQGDGFHSVASSMVRKYSFSSCSILIYSSLVWASS</sequence>
<proteinExistence type="predicted"/>
<comment type="caution">
    <text evidence="1">The sequence shown here is derived from an EMBL/GenBank/DDBJ whole genome shotgun (WGS) entry which is preliminary data.</text>
</comment>
<dbReference type="EMBL" id="VSSQ01008611">
    <property type="protein sequence ID" value="MPM39355.1"/>
    <property type="molecule type" value="Genomic_DNA"/>
</dbReference>
<name>A0A644ZEN7_9ZZZZ</name>
<organism evidence="1">
    <name type="scientific">bioreactor metagenome</name>
    <dbReference type="NCBI Taxonomy" id="1076179"/>
    <lineage>
        <taxon>unclassified sequences</taxon>
        <taxon>metagenomes</taxon>
        <taxon>ecological metagenomes</taxon>
    </lineage>
</organism>